<dbReference type="Proteomes" id="UP000001075">
    <property type="component" value="Unassembled WGS sequence"/>
</dbReference>
<gene>
    <name evidence="1" type="ORF">I79_018301</name>
</gene>
<evidence type="ECO:0000313" key="1">
    <source>
        <dbReference type="EMBL" id="EGW02468.1"/>
    </source>
</evidence>
<accession>G3I4C4</accession>
<proteinExistence type="predicted"/>
<evidence type="ECO:0000313" key="2">
    <source>
        <dbReference type="Proteomes" id="UP000001075"/>
    </source>
</evidence>
<dbReference type="InParanoid" id="G3I4C4"/>
<dbReference type="AlphaFoldDB" id="G3I4C4"/>
<dbReference type="EMBL" id="JH001240">
    <property type="protein sequence ID" value="EGW02468.1"/>
    <property type="molecule type" value="Genomic_DNA"/>
</dbReference>
<name>G3I4C4_CRIGR</name>
<organism evidence="1 2">
    <name type="scientific">Cricetulus griseus</name>
    <name type="common">Chinese hamster</name>
    <name type="synonym">Cricetulus barabensis griseus</name>
    <dbReference type="NCBI Taxonomy" id="10029"/>
    <lineage>
        <taxon>Eukaryota</taxon>
        <taxon>Metazoa</taxon>
        <taxon>Chordata</taxon>
        <taxon>Craniata</taxon>
        <taxon>Vertebrata</taxon>
        <taxon>Euteleostomi</taxon>
        <taxon>Mammalia</taxon>
        <taxon>Eutheria</taxon>
        <taxon>Euarchontoglires</taxon>
        <taxon>Glires</taxon>
        <taxon>Rodentia</taxon>
        <taxon>Myomorpha</taxon>
        <taxon>Muroidea</taxon>
        <taxon>Cricetidae</taxon>
        <taxon>Cricetinae</taxon>
        <taxon>Cricetulus</taxon>
    </lineage>
</organism>
<reference evidence="2" key="1">
    <citation type="journal article" date="2011" name="Nat. Biotechnol.">
        <title>The genomic sequence of the Chinese hamster ovary (CHO)-K1 cell line.</title>
        <authorList>
            <person name="Xu X."/>
            <person name="Nagarajan H."/>
            <person name="Lewis N.E."/>
            <person name="Pan S."/>
            <person name="Cai Z."/>
            <person name="Liu X."/>
            <person name="Chen W."/>
            <person name="Xie M."/>
            <person name="Wang W."/>
            <person name="Hammond S."/>
            <person name="Andersen M.R."/>
            <person name="Neff N."/>
            <person name="Passarelli B."/>
            <person name="Koh W."/>
            <person name="Fan H.C."/>
            <person name="Wang J."/>
            <person name="Gui Y."/>
            <person name="Lee K.H."/>
            <person name="Betenbaugh M.J."/>
            <person name="Quake S.R."/>
            <person name="Famili I."/>
            <person name="Palsson B.O."/>
            <person name="Wang J."/>
        </authorList>
    </citation>
    <scope>NUCLEOTIDE SEQUENCE [LARGE SCALE GENOMIC DNA]</scope>
    <source>
        <strain evidence="2">CHO K1 cell line</strain>
    </source>
</reference>
<sequence length="53" mass="6202">MTEVRIHRNSNQLAVEFLKFFCPITESNDLSGAHKSKIKRVKEEYDIFPSVFT</sequence>
<protein>
    <submittedName>
        <fullName evidence="1">Uncharacterized protein</fullName>
    </submittedName>
</protein>